<evidence type="ECO:0000313" key="3">
    <source>
        <dbReference type="Proteomes" id="UP001059950"/>
    </source>
</evidence>
<dbReference type="GO" id="GO:0016787">
    <property type="term" value="F:hydrolase activity"/>
    <property type="evidence" value="ECO:0007669"/>
    <property type="project" value="UniProtKB-KW"/>
</dbReference>
<dbReference type="Pfam" id="PF00857">
    <property type="entry name" value="Isochorismatase"/>
    <property type="match status" value="1"/>
</dbReference>
<evidence type="ECO:0000313" key="2">
    <source>
        <dbReference type="EMBL" id="UTW05523.1"/>
    </source>
</evidence>
<keyword evidence="2" id="KW-0378">Hydrolase</keyword>
<name>A0ABY5H1F9_9GAMM</name>
<geneLocation type="plasmid" evidence="2 3">
    <name>unnamed</name>
</geneLocation>
<gene>
    <name evidence="2" type="ORF">KDX31_20605</name>
</gene>
<dbReference type="InterPro" id="IPR050993">
    <property type="entry name" value="Isochorismatase_domain"/>
</dbReference>
<reference evidence="2" key="1">
    <citation type="submission" date="2021-04" db="EMBL/GenBank/DDBJ databases">
        <title>Oceanospirillales bacteria with DddD are important DMSP degraders in coastal seawater.</title>
        <authorList>
            <person name="Liu J."/>
        </authorList>
    </citation>
    <scope>NUCLEOTIDE SEQUENCE</scope>
    <source>
        <strain evidence="2">GY6</strain>
        <plasmid evidence="2">unnamed</plasmid>
    </source>
</reference>
<dbReference type="PANTHER" id="PTHR14119">
    <property type="entry name" value="HYDROLASE"/>
    <property type="match status" value="1"/>
</dbReference>
<evidence type="ECO:0000259" key="1">
    <source>
        <dbReference type="Pfam" id="PF00857"/>
    </source>
</evidence>
<sequence>MLINRDASALLVIDVQARLLPGVHESEQLVKGCRWLMELARLVEVPVLGTEQYPQGVGPTADELKTLLPEEDFIAKTFFSCADSPESSARIDALDREQIVICGMEAHACVMQSALRLQEQGKKVFVVADAISARNPLDTEYAIARMRAEGVKIVTREMVGFEWMVRSDVPEFRDFSMKFLR</sequence>
<dbReference type="EMBL" id="CP073345">
    <property type="protein sequence ID" value="UTW05523.1"/>
    <property type="molecule type" value="Genomic_DNA"/>
</dbReference>
<dbReference type="Gene3D" id="3.40.50.850">
    <property type="entry name" value="Isochorismatase-like"/>
    <property type="match status" value="1"/>
</dbReference>
<dbReference type="CDD" id="cd01012">
    <property type="entry name" value="YcaC_related"/>
    <property type="match status" value="1"/>
</dbReference>
<dbReference type="InterPro" id="IPR036380">
    <property type="entry name" value="Isochorismatase-like_sf"/>
</dbReference>
<accession>A0ABY5H1F9</accession>
<dbReference type="Proteomes" id="UP001059950">
    <property type="component" value="Plasmid unnamed"/>
</dbReference>
<protein>
    <submittedName>
        <fullName evidence="2">Hydrolase</fullName>
    </submittedName>
</protein>
<feature type="domain" description="Isochorismatase-like" evidence="1">
    <location>
        <begin position="8"/>
        <end position="157"/>
    </location>
</feature>
<proteinExistence type="predicted"/>
<dbReference type="PANTHER" id="PTHR14119:SF3">
    <property type="entry name" value="ISOCHORISMATASE DOMAIN-CONTAINING PROTEIN 2"/>
    <property type="match status" value="1"/>
</dbReference>
<keyword evidence="2" id="KW-0614">Plasmid</keyword>
<dbReference type="SUPFAM" id="SSF52499">
    <property type="entry name" value="Isochorismatase-like hydrolases"/>
    <property type="match status" value="1"/>
</dbReference>
<dbReference type="InterPro" id="IPR000868">
    <property type="entry name" value="Isochorismatase-like_dom"/>
</dbReference>
<organism evidence="2 3">
    <name type="scientific">Amphritea atlantica</name>
    <dbReference type="NCBI Taxonomy" id="355243"/>
    <lineage>
        <taxon>Bacteria</taxon>
        <taxon>Pseudomonadati</taxon>
        <taxon>Pseudomonadota</taxon>
        <taxon>Gammaproteobacteria</taxon>
        <taxon>Oceanospirillales</taxon>
        <taxon>Oceanospirillaceae</taxon>
        <taxon>Amphritea</taxon>
    </lineage>
</organism>
<keyword evidence="3" id="KW-1185">Reference proteome</keyword>